<dbReference type="RefSeq" id="WP_149682493.1">
    <property type="nucleotide sequence ID" value="NZ_CP178398.1"/>
</dbReference>
<dbReference type="InterPro" id="IPR036388">
    <property type="entry name" value="WH-like_DNA-bd_sf"/>
</dbReference>
<dbReference type="InterPro" id="IPR050707">
    <property type="entry name" value="HTH_MetabolicPath_Reg"/>
</dbReference>
<dbReference type="PROSITE" id="PS51077">
    <property type="entry name" value="HTH_ICLR"/>
    <property type="match status" value="1"/>
</dbReference>
<keyword evidence="3" id="KW-0804">Transcription</keyword>
<dbReference type="InterPro" id="IPR014757">
    <property type="entry name" value="Tscrpt_reg_IclR_C"/>
</dbReference>
<evidence type="ECO:0000259" key="4">
    <source>
        <dbReference type="PROSITE" id="PS51077"/>
    </source>
</evidence>
<dbReference type="PANTHER" id="PTHR30136">
    <property type="entry name" value="HELIX-TURN-HELIX TRANSCRIPTIONAL REGULATOR, ICLR FAMILY"/>
    <property type="match status" value="1"/>
</dbReference>
<dbReference type="EMBL" id="FNBI01000004">
    <property type="protein sequence ID" value="SDF59158.1"/>
    <property type="molecule type" value="Genomic_DNA"/>
</dbReference>
<dbReference type="Proteomes" id="UP000323502">
    <property type="component" value="Unassembled WGS sequence"/>
</dbReference>
<keyword evidence="1" id="KW-0805">Transcription regulation</keyword>
<dbReference type="InterPro" id="IPR005471">
    <property type="entry name" value="Tscrpt_reg_IclR_N"/>
</dbReference>
<dbReference type="AlphaFoldDB" id="A0A1G7MBI2"/>
<keyword evidence="2 7" id="KW-0238">DNA-binding</keyword>
<organism evidence="7 8">
    <name type="scientific">Sphingomonas carotinifaciens</name>
    <dbReference type="NCBI Taxonomy" id="1166323"/>
    <lineage>
        <taxon>Bacteria</taxon>
        <taxon>Pseudomonadati</taxon>
        <taxon>Pseudomonadota</taxon>
        <taxon>Alphaproteobacteria</taxon>
        <taxon>Sphingomonadales</taxon>
        <taxon>Sphingomonadaceae</taxon>
        <taxon>Sphingomonas</taxon>
    </lineage>
</organism>
<dbReference type="Pfam" id="PF09339">
    <property type="entry name" value="HTH_IclR"/>
    <property type="match status" value="1"/>
</dbReference>
<dbReference type="Proteomes" id="UP000436801">
    <property type="component" value="Unassembled WGS sequence"/>
</dbReference>
<evidence type="ECO:0000259" key="5">
    <source>
        <dbReference type="PROSITE" id="PS51078"/>
    </source>
</evidence>
<protein>
    <submittedName>
        <fullName evidence="7">DNA-binding transcriptional regulator, IclR family</fullName>
    </submittedName>
    <submittedName>
        <fullName evidence="6">Helix-turn-helix domain-containing protein</fullName>
    </submittedName>
</protein>
<dbReference type="InterPro" id="IPR036390">
    <property type="entry name" value="WH_DNA-bd_sf"/>
</dbReference>
<evidence type="ECO:0000256" key="1">
    <source>
        <dbReference type="ARBA" id="ARBA00023015"/>
    </source>
</evidence>
<dbReference type="Gene3D" id="3.30.450.40">
    <property type="match status" value="1"/>
</dbReference>
<dbReference type="Pfam" id="PF01614">
    <property type="entry name" value="IclR_C"/>
    <property type="match status" value="1"/>
</dbReference>
<keyword evidence="8" id="KW-1185">Reference proteome</keyword>
<dbReference type="SUPFAM" id="SSF46785">
    <property type="entry name" value="Winged helix' DNA-binding domain"/>
    <property type="match status" value="1"/>
</dbReference>
<dbReference type="PROSITE" id="PS51078">
    <property type="entry name" value="ICLR_ED"/>
    <property type="match status" value="1"/>
</dbReference>
<evidence type="ECO:0000313" key="9">
    <source>
        <dbReference type="Proteomes" id="UP000436801"/>
    </source>
</evidence>
<evidence type="ECO:0000313" key="8">
    <source>
        <dbReference type="Proteomes" id="UP000323502"/>
    </source>
</evidence>
<dbReference type="SUPFAM" id="SSF55781">
    <property type="entry name" value="GAF domain-like"/>
    <property type="match status" value="1"/>
</dbReference>
<dbReference type="EMBL" id="WSUT01000001">
    <property type="protein sequence ID" value="MWC42084.1"/>
    <property type="molecule type" value="Genomic_DNA"/>
</dbReference>
<dbReference type="GO" id="GO:0003700">
    <property type="term" value="F:DNA-binding transcription factor activity"/>
    <property type="evidence" value="ECO:0007669"/>
    <property type="project" value="TreeGrafter"/>
</dbReference>
<dbReference type="PANTHER" id="PTHR30136:SF35">
    <property type="entry name" value="HTH-TYPE TRANSCRIPTIONAL REGULATOR RV1719"/>
    <property type="match status" value="1"/>
</dbReference>
<evidence type="ECO:0000313" key="7">
    <source>
        <dbReference type="EMBL" id="SDF59158.1"/>
    </source>
</evidence>
<dbReference type="InterPro" id="IPR029016">
    <property type="entry name" value="GAF-like_dom_sf"/>
</dbReference>
<evidence type="ECO:0000256" key="2">
    <source>
        <dbReference type="ARBA" id="ARBA00023125"/>
    </source>
</evidence>
<dbReference type="GO" id="GO:0003677">
    <property type="term" value="F:DNA binding"/>
    <property type="evidence" value="ECO:0007669"/>
    <property type="project" value="UniProtKB-KW"/>
</dbReference>
<gene>
    <name evidence="6" type="ORF">GQR91_00195</name>
    <name evidence="7" type="ORF">SAMN05216557_104132</name>
</gene>
<evidence type="ECO:0000256" key="3">
    <source>
        <dbReference type="ARBA" id="ARBA00023163"/>
    </source>
</evidence>
<proteinExistence type="predicted"/>
<dbReference type="Gene3D" id="1.10.10.10">
    <property type="entry name" value="Winged helix-like DNA-binding domain superfamily/Winged helix DNA-binding domain"/>
    <property type="match status" value="1"/>
</dbReference>
<sequence length="265" mass="30238">MQRRVVKSAARTLEVLELFAERREPMHLNEIYIALGYPQSSTTNLLKSMVIGGYLNYNRKSRTYLPTDKVSQLGNWIAGYVRSHNNYRDMLLELQRRTDETVGLQTQNDLYIQYLYLHEPDHAHKNVPVAGTMRLMVNSAGGRAMLSRMPDRTIDKICRYTNHYELCSPRINTTDFMREIAWIRQTGYAYLPNMPTPDVSAICFPLTEDVNGTPMAVGVGGLAERISRNKSDIVSIMREVIARYRPVPSFTSTPPDAEDGADDDR</sequence>
<reference evidence="7 8" key="1">
    <citation type="submission" date="2016-10" db="EMBL/GenBank/DDBJ databases">
        <authorList>
            <person name="Varghese N."/>
            <person name="Submissions S."/>
        </authorList>
    </citation>
    <scope>NUCLEOTIDE SEQUENCE [LARGE SCALE GENOMIC DNA]</scope>
    <source>
        <strain evidence="7 8">S7-754</strain>
    </source>
</reference>
<evidence type="ECO:0000313" key="6">
    <source>
        <dbReference type="EMBL" id="MWC42084.1"/>
    </source>
</evidence>
<dbReference type="GO" id="GO:0045892">
    <property type="term" value="P:negative regulation of DNA-templated transcription"/>
    <property type="evidence" value="ECO:0007669"/>
    <property type="project" value="TreeGrafter"/>
</dbReference>
<name>A0A1G7MBI2_9SPHN</name>
<feature type="domain" description="HTH iclR-type" evidence="4">
    <location>
        <begin position="6"/>
        <end position="68"/>
    </location>
</feature>
<dbReference type="OrthoDB" id="1634354at2"/>
<feature type="domain" description="IclR-ED" evidence="5">
    <location>
        <begin position="69"/>
        <end position="253"/>
    </location>
</feature>
<reference evidence="6 9" key="2">
    <citation type="submission" date="2019-12" db="EMBL/GenBank/DDBJ databases">
        <authorList>
            <person name="Zheng J."/>
        </authorList>
    </citation>
    <scope>NUCLEOTIDE SEQUENCE [LARGE SCALE GENOMIC DNA]</scope>
    <source>
        <strain evidence="6 9">DSM 27347</strain>
    </source>
</reference>
<accession>A0A1G7MBI2</accession>